<comment type="subunit">
    <text evidence="13">F-type ATPases have 2 components, F(1) - the catalytic core - and F(0) - the membrane proton channel. F(1) has five subunits: alpha(3), beta(3), gamma(1), delta(1), epsilon(1). F(0) has four main subunits: a(1), b(2) and c(10-14). The alpha and beta chains form an alternating ring which encloses part of the gamma chain. F(1) is attached to F(0) by a central stalk formed by the gamma and epsilon chains, while a peripheral stalk is formed by the delta and b chains.</text>
</comment>
<evidence type="ECO:0000256" key="12">
    <source>
        <dbReference type="ARBA" id="ARBA00025614"/>
    </source>
</evidence>
<dbReference type="InterPro" id="IPR002146">
    <property type="entry name" value="ATP_synth_b/b'su_bac/chlpt"/>
</dbReference>
<comment type="similarity">
    <text evidence="1 15 16">Belongs to the ATPase B chain family.</text>
</comment>
<evidence type="ECO:0000256" key="15">
    <source>
        <dbReference type="HAMAP-Rule" id="MF_01398"/>
    </source>
</evidence>
<dbReference type="GO" id="GO:0046961">
    <property type="term" value="F:proton-transporting ATPase activity, rotational mechanism"/>
    <property type="evidence" value="ECO:0007669"/>
    <property type="project" value="TreeGrafter"/>
</dbReference>
<protein>
    <recommendedName>
        <fullName evidence="15">ATP synthase subunit b</fullName>
    </recommendedName>
    <alternativeName>
        <fullName evidence="15">ATP synthase F(0) sector subunit b</fullName>
    </alternativeName>
    <alternativeName>
        <fullName evidence="15">ATPase subunit I</fullName>
    </alternativeName>
    <alternativeName>
        <fullName evidence="15">F-type ATPase subunit b</fullName>
        <shortName evidence="15">F-ATPase subunit b</shortName>
    </alternativeName>
</protein>
<dbReference type="GO" id="GO:0046933">
    <property type="term" value="F:proton-transporting ATP synthase activity, rotational mechanism"/>
    <property type="evidence" value="ECO:0007669"/>
    <property type="project" value="UniProtKB-UniRule"/>
</dbReference>
<evidence type="ECO:0000256" key="13">
    <source>
        <dbReference type="ARBA" id="ARBA00026054"/>
    </source>
</evidence>
<evidence type="ECO:0000256" key="4">
    <source>
        <dbReference type="ARBA" id="ARBA00022547"/>
    </source>
</evidence>
<keyword evidence="9 15" id="KW-0472">Membrane</keyword>
<keyword evidence="5 15" id="KW-0812">Transmembrane</keyword>
<dbReference type="CDD" id="cd06503">
    <property type="entry name" value="ATP-synt_Fo_b"/>
    <property type="match status" value="1"/>
</dbReference>
<reference evidence="19" key="1">
    <citation type="submission" date="2017-04" db="EMBL/GenBank/DDBJ databases">
        <title>Function of individual gut microbiota members based on whole genome sequencing of pure cultures obtained from chicken caecum.</title>
        <authorList>
            <person name="Medvecky M."/>
            <person name="Cejkova D."/>
            <person name="Polansky O."/>
            <person name="Karasova D."/>
            <person name="Kubasova T."/>
            <person name="Cizek A."/>
            <person name="Rychlik I."/>
        </authorList>
    </citation>
    <scope>NUCLEOTIDE SEQUENCE [LARGE SCALE GENOMIC DNA]</scope>
    <source>
        <strain evidence="19">An273</strain>
    </source>
</reference>
<dbReference type="PANTHER" id="PTHR33445:SF1">
    <property type="entry name" value="ATP SYNTHASE SUBUNIT B"/>
    <property type="match status" value="1"/>
</dbReference>
<dbReference type="InterPro" id="IPR005864">
    <property type="entry name" value="ATP_synth_F0_bsu_bac"/>
</dbReference>
<dbReference type="InterPro" id="IPR028987">
    <property type="entry name" value="ATP_synth_B-like_membr_sf"/>
</dbReference>
<evidence type="ECO:0000256" key="5">
    <source>
        <dbReference type="ARBA" id="ARBA00022692"/>
    </source>
</evidence>
<evidence type="ECO:0000256" key="11">
    <source>
        <dbReference type="ARBA" id="ARBA00025198"/>
    </source>
</evidence>
<dbReference type="NCBIfam" id="TIGR01144">
    <property type="entry name" value="ATP_synt_b"/>
    <property type="match status" value="1"/>
</dbReference>
<comment type="function">
    <text evidence="12">Component of the F(0) channel, it forms part of the peripheral stalk, linking F(1) to F(0). The b'-subunit is a diverged and duplicated form of b found in plants and photosynthetic bacteria.</text>
</comment>
<dbReference type="Pfam" id="PF00430">
    <property type="entry name" value="ATP-synt_B"/>
    <property type="match status" value="1"/>
</dbReference>
<keyword evidence="10 15" id="KW-0066">ATP synthesis</keyword>
<keyword evidence="2 15" id="KW-0813">Transport</keyword>
<dbReference type="Proteomes" id="UP000196368">
    <property type="component" value="Unassembled WGS sequence"/>
</dbReference>
<comment type="function">
    <text evidence="11 15">F(1)F(0) ATP synthase produces ATP from ADP in the presence of a proton or sodium gradient. F-type ATPases consist of two structural domains, F(1) containing the extramembraneous catalytic core and F(0) containing the membrane proton channel, linked together by a central stalk and a peripheral stalk. During catalysis, ATP synthesis in the catalytic domain of F(1) is coupled via a rotary mechanism of the central stalk subunits to proton translocation.</text>
</comment>
<keyword evidence="17" id="KW-0175">Coiled coil</keyword>
<evidence type="ECO:0000256" key="8">
    <source>
        <dbReference type="ARBA" id="ARBA00023065"/>
    </source>
</evidence>
<evidence type="ECO:0000256" key="6">
    <source>
        <dbReference type="ARBA" id="ARBA00022781"/>
    </source>
</evidence>
<dbReference type="GO" id="GO:0045259">
    <property type="term" value="C:proton-transporting ATP synthase complex"/>
    <property type="evidence" value="ECO:0007669"/>
    <property type="project" value="UniProtKB-KW"/>
</dbReference>
<dbReference type="OrthoDB" id="9795289at2"/>
<accession>A0A1Y4DL56</accession>
<keyword evidence="4 15" id="KW-0138">CF(0)</keyword>
<keyword evidence="6 15" id="KW-0375">Hydrogen ion transport</keyword>
<evidence type="ECO:0000256" key="10">
    <source>
        <dbReference type="ARBA" id="ARBA00023310"/>
    </source>
</evidence>
<dbReference type="GO" id="GO:0012505">
    <property type="term" value="C:endomembrane system"/>
    <property type="evidence" value="ECO:0007669"/>
    <property type="project" value="UniProtKB-SubCell"/>
</dbReference>
<dbReference type="SUPFAM" id="SSF81573">
    <property type="entry name" value="F1F0 ATP synthase subunit B, membrane domain"/>
    <property type="match status" value="1"/>
</dbReference>
<keyword evidence="8 15" id="KW-0406">Ion transport</keyword>
<dbReference type="HAMAP" id="MF_01398">
    <property type="entry name" value="ATP_synth_b_bprime"/>
    <property type="match status" value="1"/>
</dbReference>
<dbReference type="RefSeq" id="WP_087287408.1">
    <property type="nucleotide sequence ID" value="NZ_NFJD01000001.1"/>
</dbReference>
<keyword evidence="19" id="KW-1185">Reference proteome</keyword>
<feature type="coiled-coil region" evidence="17">
    <location>
        <begin position="38"/>
        <end position="120"/>
    </location>
</feature>
<evidence type="ECO:0000256" key="1">
    <source>
        <dbReference type="ARBA" id="ARBA00005513"/>
    </source>
</evidence>
<keyword evidence="3 15" id="KW-1003">Cell membrane</keyword>
<feature type="transmembrane region" description="Helical" evidence="15">
    <location>
        <begin position="6"/>
        <end position="26"/>
    </location>
</feature>
<name>A0A1Y4DL56_9BACT</name>
<evidence type="ECO:0000256" key="2">
    <source>
        <dbReference type="ARBA" id="ARBA00022448"/>
    </source>
</evidence>
<evidence type="ECO:0000256" key="7">
    <source>
        <dbReference type="ARBA" id="ARBA00022989"/>
    </source>
</evidence>
<sequence>MEDLLKPDYGVLVLTVCNFLLLVYLLKKFAWNLIIGGLEKREQQIADDKKQAQDARAAAETLKQELDAKLAQISEEASKRMAEAVKIGEKQKEQILSAAKEQSDRLLAQAKAQIEAEKNKALADVRGEIARTAVLAASKVVQQQMSEQSAKSVVDRVLEEIKAK</sequence>
<dbReference type="AlphaFoldDB" id="A0A1Y4DL56"/>
<evidence type="ECO:0000313" key="18">
    <source>
        <dbReference type="EMBL" id="OUO57658.1"/>
    </source>
</evidence>
<comment type="subunit">
    <text evidence="15">F-type ATPases have 2 components, F(1) - the catalytic core - and F(0) - the membrane proton channel. F(1) has five subunits: alpha(3), beta(3), gamma(1), delta(1), epsilon(1). F(0) has three main subunits: a(1), b(2) and c(10-14). The alpha and beta chains form an alternating ring which encloses part of the gamma chain. F(1) is attached to F(0) by a central stalk formed by the gamma and epsilon chains, while a peripheral stalk is formed by the delta and b chains.</text>
</comment>
<gene>
    <name evidence="15" type="primary">atpF</name>
    <name evidence="18" type="ORF">B5F75_02470</name>
</gene>
<evidence type="ECO:0000313" key="19">
    <source>
        <dbReference type="Proteomes" id="UP000196368"/>
    </source>
</evidence>
<comment type="subcellular location">
    <subcellularLocation>
        <location evidence="15">Cell membrane</location>
        <topology evidence="15">Single-pass membrane protein</topology>
    </subcellularLocation>
    <subcellularLocation>
        <location evidence="14">Endomembrane system</location>
        <topology evidence="14">Single-pass membrane protein</topology>
    </subcellularLocation>
</comment>
<evidence type="ECO:0000256" key="9">
    <source>
        <dbReference type="ARBA" id="ARBA00023136"/>
    </source>
</evidence>
<evidence type="ECO:0000256" key="3">
    <source>
        <dbReference type="ARBA" id="ARBA00022475"/>
    </source>
</evidence>
<keyword evidence="7 15" id="KW-1133">Transmembrane helix</keyword>
<organism evidence="18 19">
    <name type="scientific">Candidatus Avelusimicrobium gallicola</name>
    <dbReference type="NCBI Taxonomy" id="2562704"/>
    <lineage>
        <taxon>Bacteria</taxon>
        <taxon>Pseudomonadati</taxon>
        <taxon>Elusimicrobiota</taxon>
        <taxon>Elusimicrobia</taxon>
        <taxon>Elusimicrobiales</taxon>
        <taxon>Elusimicrobiaceae</taxon>
        <taxon>Candidatus Avelusimicrobium</taxon>
    </lineage>
</organism>
<dbReference type="PANTHER" id="PTHR33445">
    <property type="entry name" value="ATP SYNTHASE SUBUNIT B', CHLOROPLASTIC"/>
    <property type="match status" value="1"/>
</dbReference>
<evidence type="ECO:0000256" key="16">
    <source>
        <dbReference type="RuleBase" id="RU003848"/>
    </source>
</evidence>
<evidence type="ECO:0000256" key="14">
    <source>
        <dbReference type="ARBA" id="ARBA00037847"/>
    </source>
</evidence>
<dbReference type="GO" id="GO:0005886">
    <property type="term" value="C:plasma membrane"/>
    <property type="evidence" value="ECO:0007669"/>
    <property type="project" value="UniProtKB-SubCell"/>
</dbReference>
<dbReference type="EMBL" id="NFJD01000001">
    <property type="protein sequence ID" value="OUO57658.1"/>
    <property type="molecule type" value="Genomic_DNA"/>
</dbReference>
<evidence type="ECO:0000256" key="17">
    <source>
        <dbReference type="SAM" id="Coils"/>
    </source>
</evidence>
<comment type="caution">
    <text evidence="18">The sequence shown here is derived from an EMBL/GenBank/DDBJ whole genome shotgun (WGS) entry which is preliminary data.</text>
</comment>
<dbReference type="InterPro" id="IPR050059">
    <property type="entry name" value="ATP_synthase_B_chain"/>
</dbReference>
<proteinExistence type="inferred from homology"/>